<reference evidence="3" key="1">
    <citation type="submission" date="2022-06" db="EMBL/GenBank/DDBJ databases">
        <title>Uncovering the hologenomic basis of an extraordinary plant invasion.</title>
        <authorList>
            <person name="Bieker V.C."/>
            <person name="Martin M.D."/>
            <person name="Gilbert T."/>
            <person name="Hodgins K."/>
            <person name="Battlay P."/>
            <person name="Petersen B."/>
            <person name="Wilson J."/>
        </authorList>
    </citation>
    <scope>NUCLEOTIDE SEQUENCE</scope>
    <source>
        <strain evidence="3">AA19_3_7</strain>
        <tissue evidence="3">Leaf</tissue>
    </source>
</reference>
<keyword evidence="1" id="KW-1133">Transmembrane helix</keyword>
<dbReference type="PANTHER" id="PTHR33374">
    <property type="entry name" value="ARABINOGALACTAN PROTEIN 20"/>
    <property type="match status" value="1"/>
</dbReference>
<evidence type="ECO:0000313" key="3">
    <source>
        <dbReference type="EMBL" id="KAI7739775.1"/>
    </source>
</evidence>
<name>A0AAD5CF22_AMBAR</name>
<feature type="transmembrane region" description="Helical" evidence="1">
    <location>
        <begin position="41"/>
        <end position="62"/>
    </location>
</feature>
<dbReference type="EMBL" id="JAMZMK010008569">
    <property type="protein sequence ID" value="KAI7739775.1"/>
    <property type="molecule type" value="Genomic_DNA"/>
</dbReference>
<accession>A0AAD5CF22</accession>
<feature type="chain" id="PRO_5042121940" description="Arabinogalactan peptide, AGP" evidence="2">
    <location>
        <begin position="26"/>
        <end position="63"/>
    </location>
</feature>
<dbReference type="Proteomes" id="UP001206925">
    <property type="component" value="Unassembled WGS sequence"/>
</dbReference>
<evidence type="ECO:0000256" key="2">
    <source>
        <dbReference type="SAM" id="SignalP"/>
    </source>
</evidence>
<keyword evidence="4" id="KW-1185">Reference proteome</keyword>
<feature type="signal peptide" evidence="2">
    <location>
        <begin position="1"/>
        <end position="25"/>
    </location>
</feature>
<gene>
    <name evidence="3" type="ORF">M8C21_017201</name>
</gene>
<keyword evidence="1" id="KW-0472">Membrane</keyword>
<evidence type="ECO:0000313" key="4">
    <source>
        <dbReference type="Proteomes" id="UP001206925"/>
    </source>
</evidence>
<dbReference type="Pfam" id="PF06376">
    <property type="entry name" value="AGP"/>
    <property type="match status" value="1"/>
</dbReference>
<comment type="caution">
    <text evidence="3">The sequence shown here is derived from an EMBL/GenBank/DDBJ whole genome shotgun (WGS) entry which is preliminary data.</text>
</comment>
<keyword evidence="2" id="KW-0732">Signal</keyword>
<keyword evidence="1" id="KW-0812">Transmembrane</keyword>
<evidence type="ECO:0000256" key="1">
    <source>
        <dbReference type="SAM" id="Phobius"/>
    </source>
</evidence>
<dbReference type="InterPro" id="IPR009424">
    <property type="entry name" value="AGP16/20/22/41"/>
</dbReference>
<sequence>MDSMRLNVLPIFGFMLMVILQVTKAQNFAPSPTPVPTNDGAAIDQGIAYVLLGVALAITYLVH</sequence>
<dbReference type="AlphaFoldDB" id="A0AAD5CF22"/>
<proteinExistence type="predicted"/>
<protein>
    <recommendedName>
        <fullName evidence="5">Arabinogalactan peptide, AGP</fullName>
    </recommendedName>
</protein>
<organism evidence="3 4">
    <name type="scientific">Ambrosia artemisiifolia</name>
    <name type="common">Common ragweed</name>
    <dbReference type="NCBI Taxonomy" id="4212"/>
    <lineage>
        <taxon>Eukaryota</taxon>
        <taxon>Viridiplantae</taxon>
        <taxon>Streptophyta</taxon>
        <taxon>Embryophyta</taxon>
        <taxon>Tracheophyta</taxon>
        <taxon>Spermatophyta</taxon>
        <taxon>Magnoliopsida</taxon>
        <taxon>eudicotyledons</taxon>
        <taxon>Gunneridae</taxon>
        <taxon>Pentapetalae</taxon>
        <taxon>asterids</taxon>
        <taxon>campanulids</taxon>
        <taxon>Asterales</taxon>
        <taxon>Asteraceae</taxon>
        <taxon>Asteroideae</taxon>
        <taxon>Heliantheae alliance</taxon>
        <taxon>Heliantheae</taxon>
        <taxon>Ambrosia</taxon>
    </lineage>
</organism>
<evidence type="ECO:0008006" key="5">
    <source>
        <dbReference type="Google" id="ProtNLM"/>
    </source>
</evidence>